<dbReference type="KEGG" id="blen:NCTC4824_01628"/>
<keyword evidence="9" id="KW-1185">Reference proteome</keyword>
<dbReference type="SUPFAM" id="SSF109604">
    <property type="entry name" value="HD-domain/PDEase-like"/>
    <property type="match status" value="1"/>
</dbReference>
<dbReference type="EC" id="3.6.1.41" evidence="1"/>
<dbReference type="Proteomes" id="UP000249134">
    <property type="component" value="Chromosome 1"/>
</dbReference>
<dbReference type="GO" id="GO:0046872">
    <property type="term" value="F:metal ion binding"/>
    <property type="evidence" value="ECO:0007669"/>
    <property type="project" value="UniProtKB-KW"/>
</dbReference>
<keyword evidence="4 8" id="KW-0378">Hydrolase</keyword>
<dbReference type="InterPro" id="IPR051094">
    <property type="entry name" value="Diverse_Catalytic_Enzymes"/>
</dbReference>
<name>A0A2X4Z5E9_LEDLE</name>
<proteinExistence type="predicted"/>
<evidence type="ECO:0000256" key="6">
    <source>
        <dbReference type="ARBA" id="ARBA00049417"/>
    </source>
</evidence>
<dbReference type="PROSITE" id="PS51831">
    <property type="entry name" value="HD"/>
    <property type="match status" value="1"/>
</dbReference>
<reference evidence="8 9" key="1">
    <citation type="submission" date="2018-06" db="EMBL/GenBank/DDBJ databases">
        <authorList>
            <consortium name="Pathogen Informatics"/>
            <person name="Doyle S."/>
        </authorList>
    </citation>
    <scope>NUCLEOTIDE SEQUENCE [LARGE SCALE GENOMIC DNA]</scope>
    <source>
        <strain evidence="8 9">NCTC4824</strain>
    </source>
</reference>
<dbReference type="Pfam" id="PF01966">
    <property type="entry name" value="HD"/>
    <property type="match status" value="1"/>
</dbReference>
<keyword evidence="5" id="KW-0408">Iron</keyword>
<sequence length="189" mass="21586">MDIDQALKVVNGKLVGPRYEHTIRVLDTARELAQRFDADVKKAEIAAVFHDYAKLLSIDELKENMNDAREDSRLLCYHPELWHGPVAARIVSDTFAIHNKDILNAIRYHTTGRANMTLLEKVIYVADYIEPGRSFPGVEEVRELACYDLNKALLKALGNTIAFLVAKDALVFPDTFEAYNYLIFEREEK</sequence>
<dbReference type="Gene3D" id="1.10.3210.10">
    <property type="entry name" value="Hypothetical protein af1432"/>
    <property type="match status" value="1"/>
</dbReference>
<dbReference type="AlphaFoldDB" id="A0A2X4Z5E9"/>
<evidence type="ECO:0000256" key="5">
    <source>
        <dbReference type="ARBA" id="ARBA00023004"/>
    </source>
</evidence>
<feature type="domain" description="HD" evidence="7">
    <location>
        <begin position="18"/>
        <end position="132"/>
    </location>
</feature>
<dbReference type="InterPro" id="IPR003607">
    <property type="entry name" value="HD/PDEase_dom"/>
</dbReference>
<dbReference type="GO" id="GO:0000166">
    <property type="term" value="F:nucleotide binding"/>
    <property type="evidence" value="ECO:0007669"/>
    <property type="project" value="UniProtKB-KW"/>
</dbReference>
<dbReference type="PANTHER" id="PTHR35795:SF1">
    <property type="entry name" value="BIS(5'-NUCLEOSYL)-TETRAPHOSPHATASE, SYMMETRICAL"/>
    <property type="match status" value="1"/>
</dbReference>
<evidence type="ECO:0000256" key="1">
    <source>
        <dbReference type="ARBA" id="ARBA00012506"/>
    </source>
</evidence>
<evidence type="ECO:0000256" key="3">
    <source>
        <dbReference type="ARBA" id="ARBA00022741"/>
    </source>
</evidence>
<dbReference type="InterPro" id="IPR005249">
    <property type="entry name" value="YqeK"/>
</dbReference>
<protein>
    <recommendedName>
        <fullName evidence="1">bis(5'-nucleosyl)-tetraphosphatase (symmetrical)</fullName>
        <ecNumber evidence="1">3.6.1.41</ecNumber>
    </recommendedName>
</protein>
<dbReference type="RefSeq" id="WP_066137335.1">
    <property type="nucleotide sequence ID" value="NZ_CBCSGM010000001.1"/>
</dbReference>
<evidence type="ECO:0000256" key="2">
    <source>
        <dbReference type="ARBA" id="ARBA00022723"/>
    </source>
</evidence>
<dbReference type="SMART" id="SM00471">
    <property type="entry name" value="HDc"/>
    <property type="match status" value="1"/>
</dbReference>
<comment type="catalytic activity">
    <reaction evidence="6">
        <text>P(1),P(4)-bis(5'-adenosyl) tetraphosphate + H2O = 2 ADP + 2 H(+)</text>
        <dbReference type="Rhea" id="RHEA:24252"/>
        <dbReference type="ChEBI" id="CHEBI:15377"/>
        <dbReference type="ChEBI" id="CHEBI:15378"/>
        <dbReference type="ChEBI" id="CHEBI:58141"/>
        <dbReference type="ChEBI" id="CHEBI:456216"/>
        <dbReference type="EC" id="3.6.1.41"/>
    </reaction>
</comment>
<dbReference type="InterPro" id="IPR006674">
    <property type="entry name" value="HD_domain"/>
</dbReference>
<organism evidence="8 9">
    <name type="scientific">Lederbergia lenta</name>
    <name type="common">Bacillus lentus</name>
    <dbReference type="NCBI Taxonomy" id="1467"/>
    <lineage>
        <taxon>Bacteria</taxon>
        <taxon>Bacillati</taxon>
        <taxon>Bacillota</taxon>
        <taxon>Bacilli</taxon>
        <taxon>Bacillales</taxon>
        <taxon>Bacillaceae</taxon>
        <taxon>Lederbergia</taxon>
    </lineage>
</organism>
<keyword evidence="2" id="KW-0479">Metal-binding</keyword>
<evidence type="ECO:0000256" key="4">
    <source>
        <dbReference type="ARBA" id="ARBA00022801"/>
    </source>
</evidence>
<dbReference type="GO" id="GO:0008803">
    <property type="term" value="F:bis(5'-nucleosyl)-tetraphosphatase (symmetrical) activity"/>
    <property type="evidence" value="ECO:0007669"/>
    <property type="project" value="UniProtKB-EC"/>
</dbReference>
<evidence type="ECO:0000313" key="9">
    <source>
        <dbReference type="Proteomes" id="UP000249134"/>
    </source>
</evidence>
<keyword evidence="3" id="KW-0547">Nucleotide-binding</keyword>
<dbReference type="NCBIfam" id="TIGR00488">
    <property type="entry name" value="bis(5'-nucleosyl)-tetraphosphatase (symmetrical) YqeK"/>
    <property type="match status" value="1"/>
</dbReference>
<dbReference type="EMBL" id="LS483476">
    <property type="protein sequence ID" value="SQI55874.1"/>
    <property type="molecule type" value="Genomic_DNA"/>
</dbReference>
<gene>
    <name evidence="8" type="primary">yqeK</name>
    <name evidence="8" type="ORF">NCTC4824_01628</name>
</gene>
<evidence type="ECO:0000259" key="7">
    <source>
        <dbReference type="PROSITE" id="PS51831"/>
    </source>
</evidence>
<dbReference type="CDD" id="cd00077">
    <property type="entry name" value="HDc"/>
    <property type="match status" value="1"/>
</dbReference>
<dbReference type="STRING" id="1348624.GCA_001591545_00708"/>
<accession>A0A2X4Z5E9</accession>
<dbReference type="PANTHER" id="PTHR35795">
    <property type="entry name" value="SLR1885 PROTEIN"/>
    <property type="match status" value="1"/>
</dbReference>
<evidence type="ECO:0000313" key="8">
    <source>
        <dbReference type="EMBL" id="SQI55874.1"/>
    </source>
</evidence>